<dbReference type="SMART" id="SM00957">
    <property type="entry name" value="SecA_DEAD"/>
    <property type="match status" value="1"/>
</dbReference>
<gene>
    <name evidence="5" type="ORF">Ctaglu_12990</name>
</gene>
<dbReference type="PANTHER" id="PTHR30612">
    <property type="entry name" value="SECA INNER MEMBRANE COMPONENT OF SEC PROTEIN SECRETION SYSTEM"/>
    <property type="match status" value="1"/>
</dbReference>
<evidence type="ECO:0000256" key="2">
    <source>
        <dbReference type="ARBA" id="ARBA00022927"/>
    </source>
</evidence>
<dbReference type="OrthoDB" id="9762243at2"/>
<evidence type="ECO:0000259" key="4">
    <source>
        <dbReference type="PROSITE" id="PS51196"/>
    </source>
</evidence>
<dbReference type="RefSeq" id="WP_124999302.1">
    <property type="nucleotide sequence ID" value="NZ_BHYK01000005.1"/>
</dbReference>
<protein>
    <recommendedName>
        <fullName evidence="4">SecA family profile domain-containing protein</fullName>
    </recommendedName>
</protein>
<keyword evidence="3" id="KW-0811">Translocation</keyword>
<dbReference type="GO" id="GO:0006886">
    <property type="term" value="P:intracellular protein transport"/>
    <property type="evidence" value="ECO:0007669"/>
    <property type="project" value="InterPro"/>
</dbReference>
<dbReference type="InterPro" id="IPR000185">
    <property type="entry name" value="SecA"/>
</dbReference>
<dbReference type="EMBL" id="BHYK01000005">
    <property type="protein sequence ID" value="GCD09676.1"/>
    <property type="molecule type" value="Genomic_DNA"/>
</dbReference>
<keyword evidence="2" id="KW-0813">Transport</keyword>
<dbReference type="GO" id="GO:0017038">
    <property type="term" value="P:protein import"/>
    <property type="evidence" value="ECO:0007669"/>
    <property type="project" value="InterPro"/>
</dbReference>
<dbReference type="InterPro" id="IPR027417">
    <property type="entry name" value="P-loop_NTPase"/>
</dbReference>
<comment type="caution">
    <text evidence="5">The sequence shown here is derived from an EMBL/GenBank/DDBJ whole genome shotgun (WGS) entry which is preliminary data.</text>
</comment>
<dbReference type="GO" id="GO:0006605">
    <property type="term" value="P:protein targeting"/>
    <property type="evidence" value="ECO:0007669"/>
    <property type="project" value="InterPro"/>
</dbReference>
<evidence type="ECO:0000256" key="1">
    <source>
        <dbReference type="ARBA" id="ARBA00022475"/>
    </source>
</evidence>
<dbReference type="InterPro" id="IPR014018">
    <property type="entry name" value="SecA_motor_DEAD"/>
</dbReference>
<sequence length="146" mass="16573">MSINIRRDFHNLVKKSEYGSYKKIVDQINCLKFDSLDNIGFLNKSHELKGKILDDTSIDVIIIEAFALAKEAIKRVLCLTPYDEQLIAGIAMHKGKLIEMQTGEGKTLAAVFPAFLNALSGRGCHILTFNDYLARRYATWIYNNIF</sequence>
<feature type="domain" description="SecA family profile" evidence="4">
    <location>
        <begin position="3"/>
        <end position="146"/>
    </location>
</feature>
<dbReference type="GO" id="GO:0031522">
    <property type="term" value="C:cell envelope Sec protein transport complex"/>
    <property type="evidence" value="ECO:0007669"/>
    <property type="project" value="TreeGrafter"/>
</dbReference>
<dbReference type="PRINTS" id="PR00906">
    <property type="entry name" value="SECA"/>
</dbReference>
<dbReference type="Gene3D" id="3.40.50.300">
    <property type="entry name" value="P-loop containing nucleotide triphosphate hydrolases"/>
    <property type="match status" value="1"/>
</dbReference>
<evidence type="ECO:0000313" key="5">
    <source>
        <dbReference type="EMBL" id="GCD09676.1"/>
    </source>
</evidence>
<keyword evidence="1" id="KW-0472">Membrane</keyword>
<dbReference type="GO" id="GO:0043952">
    <property type="term" value="P:protein transport by the Sec complex"/>
    <property type="evidence" value="ECO:0007669"/>
    <property type="project" value="TreeGrafter"/>
</dbReference>
<organism evidence="5 6">
    <name type="scientific">Clostridium tagluense</name>
    <dbReference type="NCBI Taxonomy" id="360422"/>
    <lineage>
        <taxon>Bacteria</taxon>
        <taxon>Bacillati</taxon>
        <taxon>Bacillota</taxon>
        <taxon>Clostridia</taxon>
        <taxon>Eubacteriales</taxon>
        <taxon>Clostridiaceae</taxon>
        <taxon>Clostridium</taxon>
    </lineage>
</organism>
<proteinExistence type="predicted"/>
<dbReference type="PROSITE" id="PS51196">
    <property type="entry name" value="SECA_MOTOR_DEAD"/>
    <property type="match status" value="1"/>
</dbReference>
<dbReference type="InterPro" id="IPR011115">
    <property type="entry name" value="SecA_DEAD"/>
</dbReference>
<dbReference type="AlphaFoldDB" id="A0A401UJF0"/>
<dbReference type="PANTHER" id="PTHR30612:SF0">
    <property type="entry name" value="CHLOROPLAST PROTEIN-TRANSPORTING ATPASE"/>
    <property type="match status" value="1"/>
</dbReference>
<dbReference type="Proteomes" id="UP000287872">
    <property type="component" value="Unassembled WGS sequence"/>
</dbReference>
<dbReference type="Pfam" id="PF07517">
    <property type="entry name" value="SecA_DEAD"/>
    <property type="match status" value="1"/>
</dbReference>
<dbReference type="SUPFAM" id="SSF52540">
    <property type="entry name" value="P-loop containing nucleoside triphosphate hydrolases"/>
    <property type="match status" value="1"/>
</dbReference>
<reference evidence="5 6" key="1">
    <citation type="submission" date="2018-11" db="EMBL/GenBank/DDBJ databases">
        <title>Genome sequencing and assembly of Clostridium tagluense strain A121.</title>
        <authorList>
            <person name="Murakami T."/>
            <person name="Segawa T."/>
            <person name="Shcherbakova V.A."/>
            <person name="Mori H."/>
            <person name="Yoshimura Y."/>
        </authorList>
    </citation>
    <scope>NUCLEOTIDE SEQUENCE [LARGE SCALE GENOMIC DNA]</scope>
    <source>
        <strain evidence="5 6">A121</strain>
    </source>
</reference>
<keyword evidence="1" id="KW-1003">Cell membrane</keyword>
<dbReference type="GO" id="GO:0005829">
    <property type="term" value="C:cytosol"/>
    <property type="evidence" value="ECO:0007669"/>
    <property type="project" value="TreeGrafter"/>
</dbReference>
<name>A0A401UJF0_9CLOT</name>
<evidence type="ECO:0000313" key="6">
    <source>
        <dbReference type="Proteomes" id="UP000287872"/>
    </source>
</evidence>
<accession>A0A401UJF0</accession>
<dbReference type="GO" id="GO:0005524">
    <property type="term" value="F:ATP binding"/>
    <property type="evidence" value="ECO:0007669"/>
    <property type="project" value="InterPro"/>
</dbReference>
<evidence type="ECO:0000256" key="3">
    <source>
        <dbReference type="ARBA" id="ARBA00023010"/>
    </source>
</evidence>
<dbReference type="GO" id="GO:0005886">
    <property type="term" value="C:plasma membrane"/>
    <property type="evidence" value="ECO:0007669"/>
    <property type="project" value="TreeGrafter"/>
</dbReference>
<keyword evidence="6" id="KW-1185">Reference proteome</keyword>
<keyword evidence="2" id="KW-0653">Protein transport</keyword>